<dbReference type="WBParaSite" id="nRc.2.0.1.t42309-RA">
    <property type="protein sequence ID" value="nRc.2.0.1.t42309-RA"/>
    <property type="gene ID" value="nRc.2.0.1.g42309"/>
</dbReference>
<name>A0A915KU48_ROMCU</name>
<dbReference type="Proteomes" id="UP000887565">
    <property type="component" value="Unplaced"/>
</dbReference>
<proteinExistence type="predicted"/>
<reference evidence="2" key="1">
    <citation type="submission" date="2022-11" db="UniProtKB">
        <authorList>
            <consortium name="WormBaseParasite"/>
        </authorList>
    </citation>
    <scope>IDENTIFICATION</scope>
</reference>
<evidence type="ECO:0000313" key="1">
    <source>
        <dbReference type="Proteomes" id="UP000887565"/>
    </source>
</evidence>
<evidence type="ECO:0000313" key="2">
    <source>
        <dbReference type="WBParaSite" id="nRc.2.0.1.t42309-RA"/>
    </source>
</evidence>
<keyword evidence="1" id="KW-1185">Reference proteome</keyword>
<dbReference type="InterPro" id="IPR036116">
    <property type="entry name" value="FN3_sf"/>
</dbReference>
<accession>A0A915KU48</accession>
<protein>
    <submittedName>
        <fullName evidence="2">Uncharacterized protein</fullName>
    </submittedName>
</protein>
<dbReference type="AlphaFoldDB" id="A0A915KU48"/>
<organism evidence="1 2">
    <name type="scientific">Romanomermis culicivorax</name>
    <name type="common">Nematode worm</name>
    <dbReference type="NCBI Taxonomy" id="13658"/>
    <lineage>
        <taxon>Eukaryota</taxon>
        <taxon>Metazoa</taxon>
        <taxon>Ecdysozoa</taxon>
        <taxon>Nematoda</taxon>
        <taxon>Enoplea</taxon>
        <taxon>Dorylaimia</taxon>
        <taxon>Mermithida</taxon>
        <taxon>Mermithoidea</taxon>
        <taxon>Mermithidae</taxon>
        <taxon>Romanomermis</taxon>
    </lineage>
</organism>
<dbReference type="SUPFAM" id="SSF49265">
    <property type="entry name" value="Fibronectin type III"/>
    <property type="match status" value="1"/>
</dbReference>
<sequence length="59" mass="6799">MYKDVGLSMIIKDLLPQVLYEYRARLTLDSGLESSWSAMQFFKTEKDAPKEGNEWGVLV</sequence>